<dbReference type="GO" id="GO:0045454">
    <property type="term" value="P:cell redox homeostasis"/>
    <property type="evidence" value="ECO:0007669"/>
    <property type="project" value="TreeGrafter"/>
</dbReference>
<protein>
    <recommendedName>
        <fullName evidence="1">Thioredoxin domain-containing protein</fullName>
    </recommendedName>
</protein>
<evidence type="ECO:0000313" key="2">
    <source>
        <dbReference type="EMBL" id="KPJ64209.1"/>
    </source>
</evidence>
<dbReference type="EMBL" id="LIZY01000037">
    <property type="protein sequence ID" value="KPJ64209.1"/>
    <property type="molecule type" value="Genomic_DNA"/>
</dbReference>
<reference evidence="2 3" key="1">
    <citation type="journal article" date="2015" name="Microbiome">
        <title>Genomic resolution of linkages in carbon, nitrogen, and sulfur cycling among widespread estuary sediment bacteria.</title>
        <authorList>
            <person name="Baker B.J."/>
            <person name="Lazar C.S."/>
            <person name="Teske A.P."/>
            <person name="Dick G.J."/>
        </authorList>
    </citation>
    <scope>NUCLEOTIDE SEQUENCE [LARGE SCALE GENOMIC DNA]</scope>
    <source>
        <strain evidence="2">DG_56</strain>
    </source>
</reference>
<proteinExistence type="predicted"/>
<dbReference type="InterPro" id="IPR036249">
    <property type="entry name" value="Thioredoxin-like_sf"/>
</dbReference>
<dbReference type="GO" id="GO:0015035">
    <property type="term" value="F:protein-disulfide reductase activity"/>
    <property type="evidence" value="ECO:0007669"/>
    <property type="project" value="TreeGrafter"/>
</dbReference>
<gene>
    <name evidence="2" type="ORF">AMK68_02115</name>
</gene>
<dbReference type="PROSITE" id="PS51352">
    <property type="entry name" value="THIOREDOXIN_2"/>
    <property type="match status" value="1"/>
</dbReference>
<sequence length="104" mass="11706">MPGSELAESLASRRPTMADFGRTWCKPCKAMVPILKQAALDYRGKANIVFVDLGKYAKLGREYRIRAMPTQIFFDAQGREVGRHMGYMGSNDIERRLGELGAHK</sequence>
<accession>A0A0S7XNX5</accession>
<dbReference type="SUPFAM" id="SSF52833">
    <property type="entry name" value="Thioredoxin-like"/>
    <property type="match status" value="1"/>
</dbReference>
<dbReference type="CDD" id="cd02947">
    <property type="entry name" value="TRX_family"/>
    <property type="match status" value="1"/>
</dbReference>
<evidence type="ECO:0000313" key="3">
    <source>
        <dbReference type="Proteomes" id="UP000052020"/>
    </source>
</evidence>
<dbReference type="PANTHER" id="PTHR45663:SF11">
    <property type="entry name" value="GEO12009P1"/>
    <property type="match status" value="1"/>
</dbReference>
<dbReference type="InterPro" id="IPR013766">
    <property type="entry name" value="Thioredoxin_domain"/>
</dbReference>
<dbReference type="Gene3D" id="3.40.30.10">
    <property type="entry name" value="Glutaredoxin"/>
    <property type="match status" value="1"/>
</dbReference>
<dbReference type="GO" id="GO:0005829">
    <property type="term" value="C:cytosol"/>
    <property type="evidence" value="ECO:0007669"/>
    <property type="project" value="TreeGrafter"/>
</dbReference>
<dbReference type="Pfam" id="PF00085">
    <property type="entry name" value="Thioredoxin"/>
    <property type="match status" value="1"/>
</dbReference>
<name>A0A0S7XNX5_9BACT</name>
<comment type="caution">
    <text evidence="2">The sequence shown here is derived from an EMBL/GenBank/DDBJ whole genome shotgun (WGS) entry which is preliminary data.</text>
</comment>
<dbReference type="PANTHER" id="PTHR45663">
    <property type="entry name" value="GEO12009P1"/>
    <property type="match status" value="1"/>
</dbReference>
<dbReference type="Proteomes" id="UP000052020">
    <property type="component" value="Unassembled WGS sequence"/>
</dbReference>
<organism evidence="2 3">
    <name type="scientific">candidate division KD3-62 bacterium DG_56</name>
    <dbReference type="NCBI Taxonomy" id="1704032"/>
    <lineage>
        <taxon>Bacteria</taxon>
        <taxon>candidate division KD3-62</taxon>
    </lineage>
</organism>
<dbReference type="AlphaFoldDB" id="A0A0S7XNX5"/>
<evidence type="ECO:0000259" key="1">
    <source>
        <dbReference type="PROSITE" id="PS51352"/>
    </source>
</evidence>
<feature type="domain" description="Thioredoxin" evidence="1">
    <location>
        <begin position="1"/>
        <end position="102"/>
    </location>
</feature>